<dbReference type="InterPro" id="IPR003337">
    <property type="entry name" value="Trehalose_PPase"/>
</dbReference>
<evidence type="ECO:0000256" key="2">
    <source>
        <dbReference type="ARBA" id="ARBA00008770"/>
    </source>
</evidence>
<dbReference type="NCBIfam" id="TIGR00685">
    <property type="entry name" value="T6PP"/>
    <property type="match status" value="1"/>
</dbReference>
<dbReference type="Pfam" id="PF02358">
    <property type="entry name" value="Trehalose_PPase"/>
    <property type="match status" value="1"/>
</dbReference>
<dbReference type="InterPro" id="IPR044651">
    <property type="entry name" value="OTSB-like"/>
</dbReference>
<dbReference type="PANTHER" id="PTHR43768">
    <property type="entry name" value="TREHALOSE 6-PHOSPHATE PHOSPHATASE"/>
    <property type="match status" value="1"/>
</dbReference>
<evidence type="ECO:0000313" key="6">
    <source>
        <dbReference type="Proteomes" id="UP000699975"/>
    </source>
</evidence>
<keyword evidence="4" id="KW-0460">Magnesium</keyword>
<reference evidence="5 6" key="1">
    <citation type="submission" date="2021-04" db="EMBL/GenBank/DDBJ databases">
        <authorList>
            <person name="Pira H."/>
            <person name="Risdian C."/>
            <person name="Wink J."/>
        </authorList>
    </citation>
    <scope>NUCLEOTIDE SEQUENCE [LARGE SCALE GENOMIC DNA]</scope>
    <source>
        <strain evidence="5 6">WH131</strain>
    </source>
</reference>
<dbReference type="EMBL" id="JAGSPB010000003">
    <property type="protein sequence ID" value="MBV7267353.1"/>
    <property type="molecule type" value="Genomic_DNA"/>
</dbReference>
<dbReference type="Proteomes" id="UP000699975">
    <property type="component" value="Unassembled WGS sequence"/>
</dbReference>
<comment type="pathway">
    <text evidence="1 4">Glycan biosynthesis; trehalose biosynthesis.</text>
</comment>
<dbReference type="EC" id="3.1.3.12" evidence="4"/>
<dbReference type="NCBIfam" id="TIGR01484">
    <property type="entry name" value="HAD-SF-IIB"/>
    <property type="match status" value="1"/>
</dbReference>
<evidence type="ECO:0000256" key="1">
    <source>
        <dbReference type="ARBA" id="ARBA00005199"/>
    </source>
</evidence>
<keyword evidence="3 4" id="KW-0378">Hydrolase</keyword>
<comment type="function">
    <text evidence="4">Removes the phosphate from trehalose 6-phosphate to produce free trehalose.</text>
</comment>
<protein>
    <recommendedName>
        <fullName evidence="4">Trehalose 6-phosphate phosphatase</fullName>
        <ecNumber evidence="4">3.1.3.12</ecNumber>
    </recommendedName>
</protein>
<dbReference type="InterPro" id="IPR006379">
    <property type="entry name" value="HAD-SF_hydro_IIB"/>
</dbReference>
<dbReference type="PANTHER" id="PTHR43768:SF3">
    <property type="entry name" value="TREHALOSE 6-PHOSPHATE PHOSPHATASE"/>
    <property type="match status" value="1"/>
</dbReference>
<comment type="catalytic activity">
    <reaction evidence="4">
        <text>alpha,alpha-trehalose 6-phosphate + H2O = alpha,alpha-trehalose + phosphate</text>
        <dbReference type="Rhea" id="RHEA:23420"/>
        <dbReference type="ChEBI" id="CHEBI:15377"/>
        <dbReference type="ChEBI" id="CHEBI:16551"/>
        <dbReference type="ChEBI" id="CHEBI:43474"/>
        <dbReference type="ChEBI" id="CHEBI:58429"/>
        <dbReference type="EC" id="3.1.3.12"/>
    </reaction>
</comment>
<organism evidence="5 6">
    <name type="scientific">Erythrobacter ani</name>
    <dbReference type="NCBI Taxonomy" id="2827235"/>
    <lineage>
        <taxon>Bacteria</taxon>
        <taxon>Pseudomonadati</taxon>
        <taxon>Pseudomonadota</taxon>
        <taxon>Alphaproteobacteria</taxon>
        <taxon>Sphingomonadales</taxon>
        <taxon>Erythrobacteraceae</taxon>
        <taxon>Erythrobacter/Porphyrobacter group</taxon>
        <taxon>Erythrobacter</taxon>
    </lineage>
</organism>
<name>A0ABS6SSH7_9SPHN</name>
<accession>A0ABS6SSH7</accession>
<keyword evidence="4" id="KW-0479">Metal-binding</keyword>
<comment type="cofactor">
    <cofactor evidence="4">
        <name>Mg(2+)</name>
        <dbReference type="ChEBI" id="CHEBI:18420"/>
    </cofactor>
</comment>
<comment type="caution">
    <text evidence="5">The sequence shown here is derived from an EMBL/GenBank/DDBJ whole genome shotgun (WGS) entry which is preliminary data.</text>
</comment>
<gene>
    <name evidence="5" type="primary">otsB</name>
    <name evidence="5" type="ORF">KCG45_14295</name>
</gene>
<keyword evidence="6" id="KW-1185">Reference proteome</keyword>
<sequence>MHSSVVLGPPPSLTSLIADQPVALFLDFDGTLVELAPGPDAINPRAGLAQYLSALADRLEGRCALVSGRGITDIEKHLGPLTVAAAGSHGSDMRRRDGTALGPGALDVPALIDREMRDFAAQNQIDYEKKPHGAALHYRSRPGAGKAARSFAEELATQHGWAAQHGKAVVEIVAKSANKGAAVTAFMAESPFAGSHPVFIGDDLTDEAGFGACYELGGAGILVGSPRSTSARYLLPDVQSVHEWLEL</sequence>
<dbReference type="RefSeq" id="WP_218317970.1">
    <property type="nucleotide sequence ID" value="NZ_JAGSPB010000003.1"/>
</dbReference>
<evidence type="ECO:0000313" key="5">
    <source>
        <dbReference type="EMBL" id="MBV7267353.1"/>
    </source>
</evidence>
<dbReference type="GO" id="GO:0004805">
    <property type="term" value="F:trehalose-phosphatase activity"/>
    <property type="evidence" value="ECO:0007669"/>
    <property type="project" value="UniProtKB-EC"/>
</dbReference>
<evidence type="ECO:0000256" key="4">
    <source>
        <dbReference type="RuleBase" id="RU361117"/>
    </source>
</evidence>
<proteinExistence type="inferred from homology"/>
<evidence type="ECO:0000256" key="3">
    <source>
        <dbReference type="ARBA" id="ARBA00022801"/>
    </source>
</evidence>
<comment type="similarity">
    <text evidence="2 4">Belongs to the trehalose phosphatase family.</text>
</comment>